<organism evidence="1 2">
    <name type="scientific">Inconstantimicrobium mannanitabidum</name>
    <dbReference type="NCBI Taxonomy" id="1604901"/>
    <lineage>
        <taxon>Bacteria</taxon>
        <taxon>Bacillati</taxon>
        <taxon>Bacillota</taxon>
        <taxon>Clostridia</taxon>
        <taxon>Eubacteriales</taxon>
        <taxon>Clostridiaceae</taxon>
        <taxon>Inconstantimicrobium</taxon>
    </lineage>
</organism>
<gene>
    <name evidence="1" type="ORF">rsdtw13_14250</name>
</gene>
<keyword evidence="2" id="KW-1185">Reference proteome</keyword>
<comment type="caution">
    <text evidence="1">The sequence shown here is derived from an EMBL/GenBank/DDBJ whole genome shotgun (WGS) entry which is preliminary data.</text>
</comment>
<name>A0ACB5RAU8_9CLOT</name>
<protein>
    <submittedName>
        <fullName evidence="1">Uncharacterized protein</fullName>
    </submittedName>
</protein>
<dbReference type="EMBL" id="BROD01000001">
    <property type="protein sequence ID" value="GKX66167.1"/>
    <property type="molecule type" value="Genomic_DNA"/>
</dbReference>
<evidence type="ECO:0000313" key="1">
    <source>
        <dbReference type="EMBL" id="GKX66167.1"/>
    </source>
</evidence>
<accession>A0ACB5RAU8</accession>
<evidence type="ECO:0000313" key="2">
    <source>
        <dbReference type="Proteomes" id="UP001058074"/>
    </source>
</evidence>
<sequence length="40" mass="4188">MKKTVKVVLSVAVVALVTIPTIAICQIGILPPVGTILFLK</sequence>
<dbReference type="Proteomes" id="UP001058074">
    <property type="component" value="Unassembled WGS sequence"/>
</dbReference>
<proteinExistence type="predicted"/>
<reference evidence="1" key="1">
    <citation type="journal article" date="2025" name="Int. J. Syst. Evol. Microbiol.">
        <title>Inconstantimicrobium mannanitabidum sp. nov., a novel member of the family Clostridiaceae isolated from anoxic soil under the treatment of reductive soil disinfestation.</title>
        <authorList>
            <person name="Ueki A."/>
            <person name="Tonouchi A."/>
            <person name="Honma S."/>
            <person name="Kaku N."/>
            <person name="Ueki K."/>
        </authorList>
    </citation>
    <scope>NUCLEOTIDE SEQUENCE</scope>
    <source>
        <strain evidence="1">TW13</strain>
    </source>
</reference>